<comment type="caution">
    <text evidence="2">The sequence shown here is derived from an EMBL/GenBank/DDBJ whole genome shotgun (WGS) entry which is preliminary data.</text>
</comment>
<proteinExistence type="predicted"/>
<dbReference type="EMBL" id="JAGKHQ010000011">
    <property type="protein sequence ID" value="KAG7504168.1"/>
    <property type="molecule type" value="Genomic_DNA"/>
</dbReference>
<dbReference type="Proteomes" id="UP000693946">
    <property type="component" value="Linkage Group LG19"/>
</dbReference>
<keyword evidence="3" id="KW-1185">Reference proteome</keyword>
<sequence>MLSSSLLFFFTVLTPALCCDWLRHYDHYSNTSLTLVRRMAGQVTHHEAPVSFPYRFYSCIRHTEVKSQLVFIRDSLSLISDLYHHDNISSVPWETNLTHRFLIDTNSMIDGLNTCVSMQKQADTRLKKYYKRLIRRTVYCTGGSSDSWQTLIRETKLHLDQLQLLVSSIRHPSAAAKRRRCSPHTH</sequence>
<name>A0AAV6RG02_SOLSE</name>
<evidence type="ECO:0000256" key="1">
    <source>
        <dbReference type="SAM" id="SignalP"/>
    </source>
</evidence>
<feature type="signal peptide" evidence="1">
    <location>
        <begin position="1"/>
        <end position="18"/>
    </location>
</feature>
<gene>
    <name evidence="2" type="ORF">JOB18_002527</name>
</gene>
<organism evidence="2 3">
    <name type="scientific">Solea senegalensis</name>
    <name type="common">Senegalese sole</name>
    <dbReference type="NCBI Taxonomy" id="28829"/>
    <lineage>
        <taxon>Eukaryota</taxon>
        <taxon>Metazoa</taxon>
        <taxon>Chordata</taxon>
        <taxon>Craniata</taxon>
        <taxon>Vertebrata</taxon>
        <taxon>Euteleostomi</taxon>
        <taxon>Actinopterygii</taxon>
        <taxon>Neopterygii</taxon>
        <taxon>Teleostei</taxon>
        <taxon>Neoteleostei</taxon>
        <taxon>Acanthomorphata</taxon>
        <taxon>Carangaria</taxon>
        <taxon>Pleuronectiformes</taxon>
        <taxon>Pleuronectoidei</taxon>
        <taxon>Soleidae</taxon>
        <taxon>Solea</taxon>
    </lineage>
</organism>
<evidence type="ECO:0000313" key="2">
    <source>
        <dbReference type="EMBL" id="KAG7504168.1"/>
    </source>
</evidence>
<accession>A0AAV6RG02</accession>
<feature type="chain" id="PRO_5043406230" evidence="1">
    <location>
        <begin position="19"/>
        <end position="186"/>
    </location>
</feature>
<keyword evidence="1" id="KW-0732">Signal</keyword>
<dbReference type="AlphaFoldDB" id="A0AAV6RG02"/>
<protein>
    <submittedName>
        <fullName evidence="2">Interferon a3-like</fullName>
    </submittedName>
</protein>
<reference evidence="2 3" key="1">
    <citation type="journal article" date="2021" name="Sci. Rep.">
        <title>Chromosome anchoring in Senegalese sole (Solea senegalensis) reveals sex-associated markers and genome rearrangements in flatfish.</title>
        <authorList>
            <person name="Guerrero-Cozar I."/>
            <person name="Gomez-Garrido J."/>
            <person name="Berbel C."/>
            <person name="Martinez-Blanch J.F."/>
            <person name="Alioto T."/>
            <person name="Claros M.G."/>
            <person name="Gagnaire P.A."/>
            <person name="Manchado M."/>
        </authorList>
    </citation>
    <scope>NUCLEOTIDE SEQUENCE [LARGE SCALE GENOMIC DNA]</scope>
    <source>
        <strain evidence="2">Sse05_10M</strain>
    </source>
</reference>
<evidence type="ECO:0000313" key="3">
    <source>
        <dbReference type="Proteomes" id="UP000693946"/>
    </source>
</evidence>